<dbReference type="FunFam" id="3.30.200.20:FF:000178">
    <property type="entry name" value="serine/threonine-protein kinase PBS1-like"/>
    <property type="match status" value="1"/>
</dbReference>
<proteinExistence type="inferred from homology"/>
<accession>A0A8J5KML3</accession>
<evidence type="ECO:0000256" key="13">
    <source>
        <dbReference type="ARBA" id="ARBA00022989"/>
    </source>
</evidence>
<dbReference type="FunFam" id="2.60.120.200:FF:000051">
    <property type="entry name" value="L-type lectin-domain containing receptor kinase V.9"/>
    <property type="match status" value="1"/>
</dbReference>
<dbReference type="PROSITE" id="PS00107">
    <property type="entry name" value="PROTEIN_KINASE_ATP"/>
    <property type="match status" value="1"/>
</dbReference>
<gene>
    <name evidence="21" type="ORF">ZIOFF_054559</name>
</gene>
<dbReference type="CDD" id="cd06899">
    <property type="entry name" value="lectin_legume_LecRK_Arcelin_ConA"/>
    <property type="match status" value="1"/>
</dbReference>
<dbReference type="Pfam" id="PF00139">
    <property type="entry name" value="Lectin_legB"/>
    <property type="match status" value="1"/>
</dbReference>
<keyword evidence="16" id="KW-0325">Glycoprotein</keyword>
<dbReference type="GO" id="GO:0030246">
    <property type="term" value="F:carbohydrate binding"/>
    <property type="evidence" value="ECO:0007669"/>
    <property type="project" value="UniProtKB-KW"/>
</dbReference>
<evidence type="ECO:0000256" key="7">
    <source>
        <dbReference type="ARBA" id="ARBA00022692"/>
    </source>
</evidence>
<comment type="subcellular location">
    <subcellularLocation>
        <location evidence="1">Membrane</location>
        <topology evidence="1">Single-pass type I membrane protein</topology>
    </subcellularLocation>
</comment>
<evidence type="ECO:0000313" key="21">
    <source>
        <dbReference type="EMBL" id="KAG6485991.1"/>
    </source>
</evidence>
<dbReference type="AlphaFoldDB" id="A0A8J5KML3"/>
<comment type="caution">
    <text evidence="21">The sequence shown here is derived from an EMBL/GenBank/DDBJ whole genome shotgun (WGS) entry which is preliminary data.</text>
</comment>
<evidence type="ECO:0000256" key="17">
    <source>
        <dbReference type="PROSITE-ProRule" id="PRU10141"/>
    </source>
</evidence>
<evidence type="ECO:0000256" key="14">
    <source>
        <dbReference type="ARBA" id="ARBA00023136"/>
    </source>
</evidence>
<keyword evidence="8 19" id="KW-0732">Signal</keyword>
<dbReference type="Proteomes" id="UP000734854">
    <property type="component" value="Unassembled WGS sequence"/>
</dbReference>
<evidence type="ECO:0000256" key="2">
    <source>
        <dbReference type="ARBA" id="ARBA00008536"/>
    </source>
</evidence>
<reference evidence="21 22" key="1">
    <citation type="submission" date="2020-08" db="EMBL/GenBank/DDBJ databases">
        <title>Plant Genome Project.</title>
        <authorList>
            <person name="Zhang R.-G."/>
        </authorList>
    </citation>
    <scope>NUCLEOTIDE SEQUENCE [LARGE SCALE GENOMIC DNA]</scope>
    <source>
        <tissue evidence="21">Rhizome</tissue>
    </source>
</reference>
<dbReference type="GO" id="GO:0004674">
    <property type="term" value="F:protein serine/threonine kinase activity"/>
    <property type="evidence" value="ECO:0007669"/>
    <property type="project" value="UniProtKB-KW"/>
</dbReference>
<dbReference type="SMART" id="SM00220">
    <property type="entry name" value="S_TKc"/>
    <property type="match status" value="1"/>
</dbReference>
<dbReference type="GO" id="GO:0005524">
    <property type="term" value="F:ATP binding"/>
    <property type="evidence" value="ECO:0007669"/>
    <property type="project" value="UniProtKB-UniRule"/>
</dbReference>
<evidence type="ECO:0000256" key="6">
    <source>
        <dbReference type="ARBA" id="ARBA00022679"/>
    </source>
</evidence>
<evidence type="ECO:0000256" key="19">
    <source>
        <dbReference type="SAM" id="SignalP"/>
    </source>
</evidence>
<dbReference type="InterPro" id="IPR017441">
    <property type="entry name" value="Protein_kinase_ATP_BS"/>
</dbReference>
<keyword evidence="9" id="KW-0430">Lectin</keyword>
<evidence type="ECO:0000313" key="22">
    <source>
        <dbReference type="Proteomes" id="UP000734854"/>
    </source>
</evidence>
<name>A0A8J5KML3_ZINOF</name>
<dbReference type="InterPro" id="IPR008271">
    <property type="entry name" value="Ser/Thr_kinase_AS"/>
</dbReference>
<evidence type="ECO:0000256" key="1">
    <source>
        <dbReference type="ARBA" id="ARBA00004479"/>
    </source>
</evidence>
<keyword evidence="13 18" id="KW-1133">Transmembrane helix</keyword>
<dbReference type="FunFam" id="1.10.510.10:FF:000517">
    <property type="entry name" value="Putative receptor kinase Lecrk"/>
    <property type="match status" value="1"/>
</dbReference>
<evidence type="ECO:0000256" key="10">
    <source>
        <dbReference type="ARBA" id="ARBA00022741"/>
    </source>
</evidence>
<organism evidence="21 22">
    <name type="scientific">Zingiber officinale</name>
    <name type="common">Ginger</name>
    <name type="synonym">Amomum zingiber</name>
    <dbReference type="NCBI Taxonomy" id="94328"/>
    <lineage>
        <taxon>Eukaryota</taxon>
        <taxon>Viridiplantae</taxon>
        <taxon>Streptophyta</taxon>
        <taxon>Embryophyta</taxon>
        <taxon>Tracheophyta</taxon>
        <taxon>Spermatophyta</taxon>
        <taxon>Magnoliopsida</taxon>
        <taxon>Liliopsida</taxon>
        <taxon>Zingiberales</taxon>
        <taxon>Zingiberaceae</taxon>
        <taxon>Zingiber</taxon>
    </lineage>
</organism>
<evidence type="ECO:0000259" key="20">
    <source>
        <dbReference type="PROSITE" id="PS50011"/>
    </source>
</evidence>
<feature type="binding site" evidence="17">
    <location>
        <position position="377"/>
    </location>
    <ligand>
        <name>ATP</name>
        <dbReference type="ChEBI" id="CHEBI:30616"/>
    </ligand>
</feature>
<dbReference type="CDD" id="cd14066">
    <property type="entry name" value="STKc_IRAK"/>
    <property type="match status" value="1"/>
</dbReference>
<comment type="similarity">
    <text evidence="3">In the C-terminal section; belongs to the protein kinase superfamily. Ser/Thr protein kinase family.</text>
</comment>
<keyword evidence="12 17" id="KW-0067">ATP-binding</keyword>
<keyword evidence="11" id="KW-0418">Kinase</keyword>
<dbReference type="PROSITE" id="PS50011">
    <property type="entry name" value="PROTEIN_KINASE_DOM"/>
    <property type="match status" value="1"/>
</dbReference>
<keyword evidence="7 18" id="KW-0812">Transmembrane</keyword>
<evidence type="ECO:0000256" key="18">
    <source>
        <dbReference type="SAM" id="Phobius"/>
    </source>
</evidence>
<feature type="transmembrane region" description="Helical" evidence="18">
    <location>
        <begin position="290"/>
        <end position="315"/>
    </location>
</feature>
<feature type="signal peptide" evidence="19">
    <location>
        <begin position="1"/>
        <end position="22"/>
    </location>
</feature>
<comment type="similarity">
    <text evidence="2">In the N-terminal section; belongs to the leguminous lectin family.</text>
</comment>
<feature type="chain" id="PRO_5035246758" description="non-specific serine/threonine protein kinase" evidence="19">
    <location>
        <begin position="23"/>
        <end position="668"/>
    </location>
</feature>
<keyword evidence="22" id="KW-1185">Reference proteome</keyword>
<dbReference type="EMBL" id="JACMSC010000015">
    <property type="protein sequence ID" value="KAG6485991.1"/>
    <property type="molecule type" value="Genomic_DNA"/>
</dbReference>
<evidence type="ECO:0000256" key="15">
    <source>
        <dbReference type="ARBA" id="ARBA00023170"/>
    </source>
</evidence>
<evidence type="ECO:0000256" key="3">
    <source>
        <dbReference type="ARBA" id="ARBA00010217"/>
    </source>
</evidence>
<keyword evidence="14 18" id="KW-0472">Membrane</keyword>
<evidence type="ECO:0000256" key="16">
    <source>
        <dbReference type="ARBA" id="ARBA00023180"/>
    </source>
</evidence>
<keyword evidence="10 17" id="KW-0547">Nucleotide-binding</keyword>
<dbReference type="InterPro" id="IPR050528">
    <property type="entry name" value="L-type_Lectin-RKs"/>
</dbReference>
<feature type="domain" description="Protein kinase" evidence="20">
    <location>
        <begin position="348"/>
        <end position="628"/>
    </location>
</feature>
<dbReference type="InterPro" id="IPR000719">
    <property type="entry name" value="Prot_kinase_dom"/>
</dbReference>
<dbReference type="EC" id="2.7.11.1" evidence="4"/>
<feature type="transmembrane region" description="Helical" evidence="18">
    <location>
        <begin position="32"/>
        <end position="53"/>
    </location>
</feature>
<evidence type="ECO:0000256" key="5">
    <source>
        <dbReference type="ARBA" id="ARBA00022527"/>
    </source>
</evidence>
<dbReference type="GO" id="GO:0016020">
    <property type="term" value="C:membrane"/>
    <property type="evidence" value="ECO:0007669"/>
    <property type="project" value="UniProtKB-SubCell"/>
</dbReference>
<evidence type="ECO:0000256" key="11">
    <source>
        <dbReference type="ARBA" id="ARBA00022777"/>
    </source>
</evidence>
<keyword evidence="5" id="KW-0723">Serine/threonine-protein kinase</keyword>
<evidence type="ECO:0000256" key="4">
    <source>
        <dbReference type="ARBA" id="ARBA00012513"/>
    </source>
</evidence>
<dbReference type="PANTHER" id="PTHR27007">
    <property type="match status" value="1"/>
</dbReference>
<dbReference type="InterPro" id="IPR001220">
    <property type="entry name" value="Legume_lectin_dom"/>
</dbReference>
<evidence type="ECO:0000256" key="9">
    <source>
        <dbReference type="ARBA" id="ARBA00022734"/>
    </source>
</evidence>
<dbReference type="OrthoDB" id="543442at2759"/>
<evidence type="ECO:0000256" key="8">
    <source>
        <dbReference type="ARBA" id="ARBA00022729"/>
    </source>
</evidence>
<sequence>MLLKTCLFLLLLFCFFLHRNLASSHGFLFNGFLGTNLTLQGLATITPTGLLMLTNATKQVTGRAFHPSKFSFRNPSNGHIFSFSTTFAFGVVSIDPQLSGHGIFFVISPTEDFSCATGSQYLGLFNLSNNGSPSNHLFAVELDTILNPEFLDVNDNHVGIDIDGLRSFNSSPAGYYSDDDQLSFRNLTLRSGRMMQVWVDYDGEETRLDVTLAPVPMVKPRKPLLSSKIDLAGVLMDSMFVGFTSTNGPFLTSHYVLGWSFNVNGTAKALDYSLLPPLPAARSSSGRWKLFYILLPLASAMFAVMAIAGALLINWRKAEYAEELEEWEIDYSPHRFSYKELHRATGGFREAELLGIGGFGRVYKGVLPSSKSEIAVKRVLSSPESRQGMREFVAEVVSLGQLCHRNLVPLLGYCRRKGELLLVYRYMRNSSLDRLLHDSGKPVLGWAARMKIIKGVAAALLYLHQDWDQVVVHRDVKASNVLLDEEFNARLGDFGLARLYDHGSDLKSSRVVGTMGYLAPELARTGKSSTATDVFAFGTFVLEVVCGRRPVISGEEEQVVLVDWVVENWRKGAIAETRDTRMGEEDELEEVELVLKIGLLCSHPLPAARPSMRQTVRYLEKKEPMPELSPANMSFSVFALLHNDGFDDYLMPFPSPATASSVTSSSIE</sequence>
<dbReference type="PROSITE" id="PS00108">
    <property type="entry name" value="PROTEIN_KINASE_ST"/>
    <property type="match status" value="1"/>
</dbReference>
<keyword evidence="6" id="KW-0808">Transferase</keyword>
<dbReference type="Pfam" id="PF00069">
    <property type="entry name" value="Pkinase"/>
    <property type="match status" value="1"/>
</dbReference>
<protein>
    <recommendedName>
        <fullName evidence="4">non-specific serine/threonine protein kinase</fullName>
        <ecNumber evidence="4">2.7.11.1</ecNumber>
    </recommendedName>
</protein>
<evidence type="ECO:0000256" key="12">
    <source>
        <dbReference type="ARBA" id="ARBA00022840"/>
    </source>
</evidence>
<keyword evidence="15" id="KW-0675">Receptor</keyword>